<dbReference type="PROSITE" id="PS00041">
    <property type="entry name" value="HTH_ARAC_FAMILY_1"/>
    <property type="match status" value="1"/>
</dbReference>
<dbReference type="InterPro" id="IPR009057">
    <property type="entry name" value="Homeodomain-like_sf"/>
</dbReference>
<evidence type="ECO:0000256" key="3">
    <source>
        <dbReference type="ARBA" id="ARBA00023163"/>
    </source>
</evidence>
<dbReference type="InterPro" id="IPR011051">
    <property type="entry name" value="RmlC_Cupin_sf"/>
</dbReference>
<dbReference type="PROSITE" id="PS01124">
    <property type="entry name" value="HTH_ARAC_FAMILY_2"/>
    <property type="match status" value="1"/>
</dbReference>
<keyword evidence="6" id="KW-1185">Reference proteome</keyword>
<keyword evidence="1" id="KW-0805">Transcription regulation</keyword>
<keyword evidence="3" id="KW-0804">Transcription</keyword>
<dbReference type="RefSeq" id="WP_073231566.1">
    <property type="nucleotide sequence ID" value="NZ_FQUQ01000002.1"/>
</dbReference>
<protein>
    <submittedName>
        <fullName evidence="5">AraC-type DNA-binding protein</fullName>
    </submittedName>
</protein>
<feature type="domain" description="HTH araC/xylS-type" evidence="4">
    <location>
        <begin position="188"/>
        <end position="286"/>
    </location>
</feature>
<dbReference type="InterPro" id="IPR014710">
    <property type="entry name" value="RmlC-like_jellyroll"/>
</dbReference>
<dbReference type="InterPro" id="IPR018060">
    <property type="entry name" value="HTH_AraC"/>
</dbReference>
<dbReference type="Gene3D" id="2.60.120.10">
    <property type="entry name" value="Jelly Rolls"/>
    <property type="match status" value="1"/>
</dbReference>
<organism evidence="5 6">
    <name type="scientific">Pedobacter caeni</name>
    <dbReference type="NCBI Taxonomy" id="288992"/>
    <lineage>
        <taxon>Bacteria</taxon>
        <taxon>Pseudomonadati</taxon>
        <taxon>Bacteroidota</taxon>
        <taxon>Sphingobacteriia</taxon>
        <taxon>Sphingobacteriales</taxon>
        <taxon>Sphingobacteriaceae</taxon>
        <taxon>Pedobacter</taxon>
    </lineage>
</organism>
<dbReference type="STRING" id="288992.SAMN04488522_1021290"/>
<dbReference type="GO" id="GO:0003700">
    <property type="term" value="F:DNA-binding transcription factor activity"/>
    <property type="evidence" value="ECO:0007669"/>
    <property type="project" value="InterPro"/>
</dbReference>
<keyword evidence="2 5" id="KW-0238">DNA-binding</keyword>
<dbReference type="Gene3D" id="1.10.10.60">
    <property type="entry name" value="Homeodomain-like"/>
    <property type="match status" value="2"/>
</dbReference>
<sequence>MKPQLIRLADNFVSSFHVRFDRSATINNFLHYHLESELVYIKQGKGKWIIGDQEQRFAEGDVLLIGPGLAHQCQFDEPYLSGNEGGNVEVFVIHFAENFWGTEFLFLPENIVLRTLFEKSKRGVFLKDSTNRYIGYLMNRIVHVKGAARILLLMDVLLYIGDLYKEKNLICPAALVQVTSGTRNKPIHIICDYILANFRRKIEIEEMARIANISPNSFCRYFKAETGLTYMRFLIGARLKHACQLLEKGDLSVKQVSYESGFSNLASFHRHFKERKGMSPLSYQKQQYQDHHKLLNLH</sequence>
<evidence type="ECO:0000259" key="4">
    <source>
        <dbReference type="PROSITE" id="PS01124"/>
    </source>
</evidence>
<reference evidence="6" key="1">
    <citation type="submission" date="2016-11" db="EMBL/GenBank/DDBJ databases">
        <authorList>
            <person name="Varghese N."/>
            <person name="Submissions S."/>
        </authorList>
    </citation>
    <scope>NUCLEOTIDE SEQUENCE [LARGE SCALE GENOMIC DNA]</scope>
    <source>
        <strain evidence="6">DSM 16990</strain>
    </source>
</reference>
<dbReference type="SUPFAM" id="SSF51182">
    <property type="entry name" value="RmlC-like cupins"/>
    <property type="match status" value="1"/>
</dbReference>
<dbReference type="InterPro" id="IPR018062">
    <property type="entry name" value="HTH_AraC-typ_CS"/>
</dbReference>
<proteinExistence type="predicted"/>
<dbReference type="SMART" id="SM00342">
    <property type="entry name" value="HTH_ARAC"/>
    <property type="match status" value="1"/>
</dbReference>
<dbReference type="OrthoDB" id="506156at2"/>
<dbReference type="InterPro" id="IPR013096">
    <property type="entry name" value="Cupin_2"/>
</dbReference>
<evidence type="ECO:0000256" key="1">
    <source>
        <dbReference type="ARBA" id="ARBA00023015"/>
    </source>
</evidence>
<dbReference type="Pfam" id="PF07883">
    <property type="entry name" value="Cupin_2"/>
    <property type="match status" value="1"/>
</dbReference>
<name>A0A1M5BP53_9SPHI</name>
<accession>A0A1M5BP53</accession>
<dbReference type="PANTHER" id="PTHR43280">
    <property type="entry name" value="ARAC-FAMILY TRANSCRIPTIONAL REGULATOR"/>
    <property type="match status" value="1"/>
</dbReference>
<dbReference type="GO" id="GO:0043565">
    <property type="term" value="F:sequence-specific DNA binding"/>
    <property type="evidence" value="ECO:0007669"/>
    <property type="project" value="InterPro"/>
</dbReference>
<dbReference type="Pfam" id="PF12833">
    <property type="entry name" value="HTH_18"/>
    <property type="match status" value="1"/>
</dbReference>
<evidence type="ECO:0000256" key="2">
    <source>
        <dbReference type="ARBA" id="ARBA00023125"/>
    </source>
</evidence>
<evidence type="ECO:0000313" key="5">
    <source>
        <dbReference type="EMBL" id="SHF44318.1"/>
    </source>
</evidence>
<dbReference type="AlphaFoldDB" id="A0A1M5BP53"/>
<dbReference type="Proteomes" id="UP000184287">
    <property type="component" value="Unassembled WGS sequence"/>
</dbReference>
<dbReference type="EMBL" id="FQUQ01000002">
    <property type="protein sequence ID" value="SHF44318.1"/>
    <property type="molecule type" value="Genomic_DNA"/>
</dbReference>
<evidence type="ECO:0000313" key="6">
    <source>
        <dbReference type="Proteomes" id="UP000184287"/>
    </source>
</evidence>
<dbReference type="PANTHER" id="PTHR43280:SF27">
    <property type="entry name" value="TRANSCRIPTIONAL REGULATOR MTLR"/>
    <property type="match status" value="1"/>
</dbReference>
<gene>
    <name evidence="5" type="ORF">SAMN04488522_1021290</name>
</gene>
<dbReference type="SUPFAM" id="SSF46689">
    <property type="entry name" value="Homeodomain-like"/>
    <property type="match status" value="2"/>
</dbReference>